<dbReference type="Proteomes" id="UP000321362">
    <property type="component" value="Chromosome"/>
</dbReference>
<proteinExistence type="predicted"/>
<dbReference type="CDD" id="cd00093">
    <property type="entry name" value="HTH_XRE"/>
    <property type="match status" value="1"/>
</dbReference>
<evidence type="ECO:0000256" key="1">
    <source>
        <dbReference type="ARBA" id="ARBA00023125"/>
    </source>
</evidence>
<dbReference type="PROSITE" id="PS50943">
    <property type="entry name" value="HTH_CROC1"/>
    <property type="match status" value="1"/>
</dbReference>
<dbReference type="InterPro" id="IPR010982">
    <property type="entry name" value="Lambda_DNA-bd_dom_sf"/>
</dbReference>
<dbReference type="GO" id="GO:0003700">
    <property type="term" value="F:DNA-binding transcription factor activity"/>
    <property type="evidence" value="ECO:0007669"/>
    <property type="project" value="TreeGrafter"/>
</dbReference>
<keyword evidence="4" id="KW-1185">Reference proteome</keyword>
<dbReference type="EMBL" id="CP042437">
    <property type="protein sequence ID" value="QEC74668.1"/>
    <property type="molecule type" value="Genomic_DNA"/>
</dbReference>
<dbReference type="GO" id="GO:0005829">
    <property type="term" value="C:cytosol"/>
    <property type="evidence" value="ECO:0007669"/>
    <property type="project" value="TreeGrafter"/>
</dbReference>
<feature type="domain" description="HTH cro/C1-type" evidence="2">
    <location>
        <begin position="20"/>
        <end position="72"/>
    </location>
</feature>
<accession>A0A5B8VWQ1</accession>
<keyword evidence="1" id="KW-0238">DNA-binding</keyword>
<evidence type="ECO:0000313" key="3">
    <source>
        <dbReference type="EMBL" id="QEC74668.1"/>
    </source>
</evidence>
<dbReference type="Gene3D" id="1.10.260.40">
    <property type="entry name" value="lambda repressor-like DNA-binding domains"/>
    <property type="match status" value="1"/>
</dbReference>
<protein>
    <submittedName>
        <fullName evidence="3">Helix-turn-helix transcriptional regulator</fullName>
    </submittedName>
</protein>
<dbReference type="OrthoDB" id="680346at2"/>
<dbReference type="PANTHER" id="PTHR46797">
    <property type="entry name" value="HTH-TYPE TRANSCRIPTIONAL REGULATOR"/>
    <property type="match status" value="1"/>
</dbReference>
<name>A0A5B8VWQ1_9SPHI</name>
<dbReference type="GO" id="GO:0003677">
    <property type="term" value="F:DNA binding"/>
    <property type="evidence" value="ECO:0007669"/>
    <property type="project" value="UniProtKB-KW"/>
</dbReference>
<evidence type="ECO:0000259" key="2">
    <source>
        <dbReference type="PROSITE" id="PS50943"/>
    </source>
</evidence>
<gene>
    <name evidence="3" type="ORF">FSB76_01415</name>
</gene>
<evidence type="ECO:0000313" key="4">
    <source>
        <dbReference type="Proteomes" id="UP000321362"/>
    </source>
</evidence>
<dbReference type="InterPro" id="IPR001387">
    <property type="entry name" value="Cro/C1-type_HTH"/>
</dbReference>
<reference evidence="3 4" key="1">
    <citation type="journal article" date="2013" name="J. Microbiol.">
        <title>Mucilaginibacter ginsenosidivorax sp. nov., with ginsenoside converting activity isolated from sediment.</title>
        <authorList>
            <person name="Kim J.K."/>
            <person name="Choi T.E."/>
            <person name="Liu Q.M."/>
            <person name="Park H.Y."/>
            <person name="Yi T.H."/>
            <person name="Yoon M.H."/>
            <person name="Kim S.C."/>
            <person name="Im W.T."/>
        </authorList>
    </citation>
    <scope>NUCLEOTIDE SEQUENCE [LARGE SCALE GENOMIC DNA]</scope>
    <source>
        <strain evidence="3 4">KHI28</strain>
    </source>
</reference>
<dbReference type="Pfam" id="PF01381">
    <property type="entry name" value="HTH_3"/>
    <property type="match status" value="1"/>
</dbReference>
<sequence length="87" mass="10110">MEKHYKNQVLIDKLRGRIFKIRKDKKITQEDLVKLTGFDIRQIGRIERGETNPTISSIEAIATALGVEMIDLFNFKLEEGEKFTLKT</sequence>
<dbReference type="SMART" id="SM00530">
    <property type="entry name" value="HTH_XRE"/>
    <property type="match status" value="1"/>
</dbReference>
<dbReference type="SUPFAM" id="SSF47413">
    <property type="entry name" value="lambda repressor-like DNA-binding domains"/>
    <property type="match status" value="1"/>
</dbReference>
<organism evidence="3 4">
    <name type="scientific">Mucilaginibacter ginsenosidivorax</name>
    <dbReference type="NCBI Taxonomy" id="862126"/>
    <lineage>
        <taxon>Bacteria</taxon>
        <taxon>Pseudomonadati</taxon>
        <taxon>Bacteroidota</taxon>
        <taxon>Sphingobacteriia</taxon>
        <taxon>Sphingobacteriales</taxon>
        <taxon>Sphingobacteriaceae</taxon>
        <taxon>Mucilaginibacter</taxon>
    </lineage>
</organism>
<dbReference type="InterPro" id="IPR050807">
    <property type="entry name" value="TransReg_Diox_bact_type"/>
</dbReference>
<dbReference type="KEGG" id="mgk:FSB76_01415"/>
<dbReference type="AlphaFoldDB" id="A0A5B8VWQ1"/>
<dbReference type="RefSeq" id="WP_147051827.1">
    <property type="nucleotide sequence ID" value="NZ_CP042437.1"/>
</dbReference>
<dbReference type="PANTHER" id="PTHR46797:SF1">
    <property type="entry name" value="METHYLPHOSPHONATE SYNTHASE"/>
    <property type="match status" value="1"/>
</dbReference>